<dbReference type="AlphaFoldDB" id="A0A1M4Z478"/>
<proteinExistence type="predicted"/>
<accession>A0A1M4Z478</accession>
<gene>
    <name evidence="2" type="ORF">SAMN05444339_103361</name>
</gene>
<dbReference type="PANTHER" id="PTHR44809">
    <property type="match status" value="1"/>
</dbReference>
<dbReference type="InterPro" id="IPR052943">
    <property type="entry name" value="TMTC_O-mannosyl-trnsfr"/>
</dbReference>
<dbReference type="RefSeq" id="WP_072857006.1">
    <property type="nucleotide sequence ID" value="NZ_FQUE01000003.1"/>
</dbReference>
<dbReference type="Pfam" id="PF13432">
    <property type="entry name" value="TPR_16"/>
    <property type="match status" value="2"/>
</dbReference>
<sequence length="451" mass="49234">MAEDLATLRKAASDAHREGRIAEAVTAYARYLAVAPGDAGMWSNLGVLHRRAGRHLTALRAHTRALALDPEGTGTMNNASNVMSDIGMYDESIALRRRLLARDPDDRVHLAMVTRCLRGKGAYAEAIAWAKDALKRLPGDPELRMQLAFAQLGAGDYAAGLQSYTARWEAGELQPRSLPFPEWRGEPLEGRTVVVLPEQGFGDAVLFARFLPVLAGRGCRVVMAVKPPLLRLLQDVAGVHLIVGALPPDMPVDYWVNMMDLAALHFAEDSRIPPPATLHVPDDSVERAQALVAPHAGRLKVGVVWTGSVTYRGNAFRSFSHRDVMPLTDIPGVQLFSLYKGPELAAYQADGSDAFIIDTGSTERDFADTAAMMRACDLVITSDTATAHIAGSLGVPVWCVLHWDAFWIYTHTGDSTPWYPQMRLFRQHWPLDWGGVMADVGQALQERGAAA</sequence>
<evidence type="ECO:0000256" key="1">
    <source>
        <dbReference type="PROSITE-ProRule" id="PRU00339"/>
    </source>
</evidence>
<dbReference type="OrthoDB" id="6193797at2"/>
<dbReference type="EMBL" id="FQUE01000003">
    <property type="protein sequence ID" value="SHF12758.1"/>
    <property type="molecule type" value="Genomic_DNA"/>
</dbReference>
<keyword evidence="1" id="KW-0802">TPR repeat</keyword>
<evidence type="ECO:0000313" key="3">
    <source>
        <dbReference type="Proteomes" id="UP000183987"/>
    </source>
</evidence>
<dbReference type="PANTHER" id="PTHR44809:SF1">
    <property type="entry name" value="PROTEIN O-MANNOSYL-TRANSFERASE TMTC1"/>
    <property type="match status" value="1"/>
</dbReference>
<protein>
    <submittedName>
        <fullName evidence="2">Tetratricopeptide repeat-containing protein</fullName>
    </submittedName>
</protein>
<dbReference type="SUPFAM" id="SSF48452">
    <property type="entry name" value="TPR-like"/>
    <property type="match status" value="1"/>
</dbReference>
<dbReference type="Gene3D" id="3.40.50.2000">
    <property type="entry name" value="Glycogen Phosphorylase B"/>
    <property type="match status" value="1"/>
</dbReference>
<dbReference type="Proteomes" id="UP000183987">
    <property type="component" value="Unassembled WGS sequence"/>
</dbReference>
<feature type="repeat" description="TPR" evidence="1">
    <location>
        <begin position="39"/>
        <end position="72"/>
    </location>
</feature>
<keyword evidence="3" id="KW-1185">Reference proteome</keyword>
<dbReference type="InterPro" id="IPR011990">
    <property type="entry name" value="TPR-like_helical_dom_sf"/>
</dbReference>
<name>A0A1M4Z478_LOKAT</name>
<dbReference type="STRING" id="366533.SAMN05444339_103361"/>
<organism evidence="2 3">
    <name type="scientific">Loktanella atrilutea</name>
    <dbReference type="NCBI Taxonomy" id="366533"/>
    <lineage>
        <taxon>Bacteria</taxon>
        <taxon>Pseudomonadati</taxon>
        <taxon>Pseudomonadota</taxon>
        <taxon>Alphaproteobacteria</taxon>
        <taxon>Rhodobacterales</taxon>
        <taxon>Roseobacteraceae</taxon>
        <taxon>Loktanella</taxon>
    </lineage>
</organism>
<dbReference type="InterPro" id="IPR019734">
    <property type="entry name" value="TPR_rpt"/>
</dbReference>
<dbReference type="Gene3D" id="1.25.40.10">
    <property type="entry name" value="Tetratricopeptide repeat domain"/>
    <property type="match status" value="1"/>
</dbReference>
<dbReference type="PROSITE" id="PS50005">
    <property type="entry name" value="TPR"/>
    <property type="match status" value="1"/>
</dbReference>
<dbReference type="SUPFAM" id="SSF53756">
    <property type="entry name" value="UDP-Glycosyltransferase/glycogen phosphorylase"/>
    <property type="match status" value="1"/>
</dbReference>
<reference evidence="3" key="1">
    <citation type="submission" date="2016-11" db="EMBL/GenBank/DDBJ databases">
        <authorList>
            <person name="Varghese N."/>
            <person name="Submissions S."/>
        </authorList>
    </citation>
    <scope>NUCLEOTIDE SEQUENCE [LARGE SCALE GENOMIC DNA]</scope>
    <source>
        <strain evidence="3">DSM 29326</strain>
    </source>
</reference>
<evidence type="ECO:0000313" key="2">
    <source>
        <dbReference type="EMBL" id="SHF12758.1"/>
    </source>
</evidence>